<keyword evidence="1" id="KW-1133">Transmembrane helix</keyword>
<dbReference type="EMBL" id="CP045143">
    <property type="protein sequence ID" value="QFR23785.1"/>
    <property type="molecule type" value="Genomic_DNA"/>
</dbReference>
<sequence>MKSNKVQQLVLGIFFVVFGLYYVIMPAFEPFLAAHYQIGLGVSFLLMQFSTLVVVLMLMARLVIVRVVYGTFELRKHWFYWAPLLLLGVGLVVNLIWRGSTALSVGVPLMMLVLGSMMIICVLQARPHSSALVHYSALGR</sequence>
<keyword evidence="1" id="KW-0472">Membrane</keyword>
<evidence type="ECO:0000313" key="3">
    <source>
        <dbReference type="Proteomes" id="UP000326779"/>
    </source>
</evidence>
<protein>
    <submittedName>
        <fullName evidence="2">Uncharacterized protein</fullName>
    </submittedName>
</protein>
<evidence type="ECO:0000256" key="1">
    <source>
        <dbReference type="SAM" id="Phobius"/>
    </source>
</evidence>
<dbReference type="KEGG" id="lhb:D1010_10425"/>
<evidence type="ECO:0000313" key="2">
    <source>
        <dbReference type="EMBL" id="QFR23785.1"/>
    </source>
</evidence>
<feature type="transmembrane region" description="Helical" evidence="1">
    <location>
        <begin position="34"/>
        <end position="58"/>
    </location>
</feature>
<reference evidence="2 3" key="1">
    <citation type="submission" date="2019-10" db="EMBL/GenBank/DDBJ databases">
        <title>The completed genome of Lactobacillus harbinensis M1.</title>
        <authorList>
            <person name="Zheng Y."/>
        </authorList>
    </citation>
    <scope>NUCLEOTIDE SEQUENCE [LARGE SCALE GENOMIC DNA]</scope>
    <source>
        <strain evidence="2 3">M1</strain>
    </source>
</reference>
<name>A0A5P8M6C5_9LACO</name>
<keyword evidence="1" id="KW-0812">Transmembrane</keyword>
<feature type="transmembrane region" description="Helical" evidence="1">
    <location>
        <begin position="78"/>
        <end position="97"/>
    </location>
</feature>
<proteinExistence type="predicted"/>
<dbReference type="RefSeq" id="WP_152260952.1">
    <property type="nucleotide sequence ID" value="NZ_CP045143.1"/>
</dbReference>
<dbReference type="Proteomes" id="UP000326779">
    <property type="component" value="Chromosome"/>
</dbReference>
<feature type="transmembrane region" description="Helical" evidence="1">
    <location>
        <begin position="103"/>
        <end position="123"/>
    </location>
</feature>
<organism evidence="2 3">
    <name type="scientific">Schleiferilactobacillus harbinensis</name>
    <dbReference type="NCBI Taxonomy" id="304207"/>
    <lineage>
        <taxon>Bacteria</taxon>
        <taxon>Bacillati</taxon>
        <taxon>Bacillota</taxon>
        <taxon>Bacilli</taxon>
        <taxon>Lactobacillales</taxon>
        <taxon>Lactobacillaceae</taxon>
        <taxon>Schleiferilactobacillus</taxon>
    </lineage>
</organism>
<gene>
    <name evidence="2" type="ORF">D1010_10425</name>
</gene>
<accession>A0A5P8M6C5</accession>
<dbReference type="AlphaFoldDB" id="A0A5P8M6C5"/>
<feature type="transmembrane region" description="Helical" evidence="1">
    <location>
        <begin position="9"/>
        <end position="28"/>
    </location>
</feature>